<dbReference type="EC" id="2.7.7.65" evidence="1"/>
<evidence type="ECO:0000259" key="5">
    <source>
        <dbReference type="PROSITE" id="PS50887"/>
    </source>
</evidence>
<dbReference type="InterPro" id="IPR000160">
    <property type="entry name" value="GGDEF_dom"/>
</dbReference>
<dbReference type="NCBIfam" id="TIGR00254">
    <property type="entry name" value="GGDEF"/>
    <property type="match status" value="1"/>
</dbReference>
<keyword evidence="6" id="KW-0548">Nucleotidyltransferase</keyword>
<dbReference type="Gene3D" id="3.30.70.270">
    <property type="match status" value="1"/>
</dbReference>
<dbReference type="InterPro" id="IPR043128">
    <property type="entry name" value="Rev_trsase/Diguanyl_cyclase"/>
</dbReference>
<accession>A0A9X3EWU6</accession>
<dbReference type="InterPro" id="IPR050469">
    <property type="entry name" value="Diguanylate_Cyclase"/>
</dbReference>
<evidence type="ECO:0000256" key="1">
    <source>
        <dbReference type="ARBA" id="ARBA00012528"/>
    </source>
</evidence>
<gene>
    <name evidence="6" type="ORF">OV079_36645</name>
</gene>
<evidence type="ECO:0000256" key="3">
    <source>
        <dbReference type="SAM" id="MobiDB-lite"/>
    </source>
</evidence>
<dbReference type="Proteomes" id="UP001150924">
    <property type="component" value="Unassembled WGS sequence"/>
</dbReference>
<dbReference type="Gene3D" id="2.60.200.20">
    <property type="match status" value="1"/>
</dbReference>
<dbReference type="InterPro" id="IPR000253">
    <property type="entry name" value="FHA_dom"/>
</dbReference>
<feature type="domain" description="GGDEF" evidence="5">
    <location>
        <begin position="162"/>
        <end position="295"/>
    </location>
</feature>
<dbReference type="SMART" id="SM00267">
    <property type="entry name" value="GGDEF"/>
    <property type="match status" value="1"/>
</dbReference>
<dbReference type="RefSeq" id="WP_267774189.1">
    <property type="nucleotide sequence ID" value="NZ_JAPNKE010000002.1"/>
</dbReference>
<dbReference type="PANTHER" id="PTHR45138:SF9">
    <property type="entry name" value="DIGUANYLATE CYCLASE DGCM-RELATED"/>
    <property type="match status" value="1"/>
</dbReference>
<evidence type="ECO:0000313" key="6">
    <source>
        <dbReference type="EMBL" id="MCY1011004.1"/>
    </source>
</evidence>
<keyword evidence="7" id="KW-1185">Reference proteome</keyword>
<protein>
    <recommendedName>
        <fullName evidence="1">diguanylate cyclase</fullName>
        <ecNumber evidence="1">2.7.7.65</ecNumber>
    </recommendedName>
</protein>
<dbReference type="GO" id="GO:0052621">
    <property type="term" value="F:diguanylate cyclase activity"/>
    <property type="evidence" value="ECO:0007669"/>
    <property type="project" value="UniProtKB-EC"/>
</dbReference>
<dbReference type="SUPFAM" id="SSF55073">
    <property type="entry name" value="Nucleotide cyclase"/>
    <property type="match status" value="1"/>
</dbReference>
<dbReference type="AlphaFoldDB" id="A0A9X3EWU6"/>
<dbReference type="PANTHER" id="PTHR45138">
    <property type="entry name" value="REGULATORY COMPONENTS OF SENSORY TRANSDUCTION SYSTEM"/>
    <property type="match status" value="1"/>
</dbReference>
<dbReference type="EMBL" id="JAPNKE010000002">
    <property type="protein sequence ID" value="MCY1011004.1"/>
    <property type="molecule type" value="Genomic_DNA"/>
</dbReference>
<dbReference type="Pfam" id="PF00990">
    <property type="entry name" value="GGDEF"/>
    <property type="match status" value="1"/>
</dbReference>
<dbReference type="Pfam" id="PF00498">
    <property type="entry name" value="FHA"/>
    <property type="match status" value="1"/>
</dbReference>
<comment type="catalytic activity">
    <reaction evidence="2">
        <text>2 GTP = 3',3'-c-di-GMP + 2 diphosphate</text>
        <dbReference type="Rhea" id="RHEA:24898"/>
        <dbReference type="ChEBI" id="CHEBI:33019"/>
        <dbReference type="ChEBI" id="CHEBI:37565"/>
        <dbReference type="ChEBI" id="CHEBI:58805"/>
        <dbReference type="EC" id="2.7.7.65"/>
    </reaction>
</comment>
<organism evidence="6 7">
    <name type="scientific">Nannocystis pusilla</name>
    <dbReference type="NCBI Taxonomy" id="889268"/>
    <lineage>
        <taxon>Bacteria</taxon>
        <taxon>Pseudomonadati</taxon>
        <taxon>Myxococcota</taxon>
        <taxon>Polyangia</taxon>
        <taxon>Nannocystales</taxon>
        <taxon>Nannocystaceae</taxon>
        <taxon>Nannocystis</taxon>
    </lineage>
</organism>
<evidence type="ECO:0000256" key="2">
    <source>
        <dbReference type="ARBA" id="ARBA00034247"/>
    </source>
</evidence>
<dbReference type="CDD" id="cd01949">
    <property type="entry name" value="GGDEF"/>
    <property type="match status" value="1"/>
</dbReference>
<dbReference type="CDD" id="cd00060">
    <property type="entry name" value="FHA"/>
    <property type="match status" value="1"/>
</dbReference>
<dbReference type="InterPro" id="IPR029787">
    <property type="entry name" value="Nucleotide_cyclase"/>
</dbReference>
<name>A0A9X3EWU6_9BACT</name>
<sequence>MAAAPGRFQPPDRPSDKEGPRRAFVVVLAGDRMGEMFELDPAYTTIGRGLTATVRINDEGISRTHAAVSVDKGVYYLSDAGSTNGTFANGDRVDRHPLREGDKIQLGAASVLRFTFHEDTDDDQQRELYESTLRDRLTGLFARGYFLNRLESDVAVALRHGKPLALVRFEFDRFEDVRAAVGDAAADHVLRTMCLTIVESTRSDDLLARLGDEDFAFLCRDVDAMRASRAARRLRETIAARELPAAEPTRLTLSLGVADLALLHEPTAEALIKAAESALMIARRAGGDRVEIYDPENEPTRLV</sequence>
<feature type="domain" description="FHA" evidence="4">
    <location>
        <begin position="44"/>
        <end position="93"/>
    </location>
</feature>
<dbReference type="SUPFAM" id="SSF49879">
    <property type="entry name" value="SMAD/FHA domain"/>
    <property type="match status" value="1"/>
</dbReference>
<keyword evidence="6" id="KW-0808">Transferase</keyword>
<dbReference type="PROSITE" id="PS50006">
    <property type="entry name" value="FHA_DOMAIN"/>
    <property type="match status" value="1"/>
</dbReference>
<dbReference type="SMART" id="SM00240">
    <property type="entry name" value="FHA"/>
    <property type="match status" value="1"/>
</dbReference>
<comment type="caution">
    <text evidence="6">The sequence shown here is derived from an EMBL/GenBank/DDBJ whole genome shotgun (WGS) entry which is preliminary data.</text>
</comment>
<dbReference type="InterPro" id="IPR008984">
    <property type="entry name" value="SMAD_FHA_dom_sf"/>
</dbReference>
<feature type="region of interest" description="Disordered" evidence="3">
    <location>
        <begin position="1"/>
        <end position="20"/>
    </location>
</feature>
<dbReference type="PROSITE" id="PS50887">
    <property type="entry name" value="GGDEF"/>
    <property type="match status" value="1"/>
</dbReference>
<reference evidence="6" key="1">
    <citation type="submission" date="2022-11" db="EMBL/GenBank/DDBJ databases">
        <title>Minimal conservation of predation-associated metabolite biosynthetic gene clusters underscores biosynthetic potential of Myxococcota including descriptions for ten novel species: Archangium lansinium sp. nov., Myxococcus landrumus sp. nov., Nannocystis bai.</title>
        <authorList>
            <person name="Ahearne A."/>
            <person name="Stevens C."/>
            <person name="Phillips K."/>
        </authorList>
    </citation>
    <scope>NUCLEOTIDE SEQUENCE</scope>
    <source>
        <strain evidence="6">Na p29</strain>
    </source>
</reference>
<proteinExistence type="predicted"/>
<evidence type="ECO:0000259" key="4">
    <source>
        <dbReference type="PROSITE" id="PS50006"/>
    </source>
</evidence>
<evidence type="ECO:0000313" key="7">
    <source>
        <dbReference type="Proteomes" id="UP001150924"/>
    </source>
</evidence>